<protein>
    <submittedName>
        <fullName evidence="1">Uncharacterized protein</fullName>
    </submittedName>
</protein>
<dbReference type="AlphaFoldDB" id="A0A4Z1H3Y1"/>
<evidence type="ECO:0000313" key="1">
    <source>
        <dbReference type="EMBL" id="TGO42262.1"/>
    </source>
</evidence>
<dbReference type="EMBL" id="PQXK01000010">
    <property type="protein sequence ID" value="TGO42262.1"/>
    <property type="molecule type" value="Genomic_DNA"/>
</dbReference>
<gene>
    <name evidence="1" type="ORF">BHYA_0010g00220</name>
</gene>
<organism evidence="1 2">
    <name type="scientific">Botrytis hyacinthi</name>
    <dbReference type="NCBI Taxonomy" id="278943"/>
    <lineage>
        <taxon>Eukaryota</taxon>
        <taxon>Fungi</taxon>
        <taxon>Dikarya</taxon>
        <taxon>Ascomycota</taxon>
        <taxon>Pezizomycotina</taxon>
        <taxon>Leotiomycetes</taxon>
        <taxon>Helotiales</taxon>
        <taxon>Sclerotiniaceae</taxon>
        <taxon>Botrytis</taxon>
    </lineage>
</organism>
<keyword evidence="2" id="KW-1185">Reference proteome</keyword>
<evidence type="ECO:0000313" key="2">
    <source>
        <dbReference type="Proteomes" id="UP000297814"/>
    </source>
</evidence>
<comment type="caution">
    <text evidence="1">The sequence shown here is derived from an EMBL/GenBank/DDBJ whole genome shotgun (WGS) entry which is preliminary data.</text>
</comment>
<name>A0A4Z1H3Y1_9HELO</name>
<accession>A0A4Z1H3Y1</accession>
<reference evidence="1 2" key="1">
    <citation type="submission" date="2017-12" db="EMBL/GenBank/DDBJ databases">
        <title>Comparative genomics of Botrytis spp.</title>
        <authorList>
            <person name="Valero-Jimenez C.A."/>
            <person name="Tapia P."/>
            <person name="Veloso J."/>
            <person name="Silva-Moreno E."/>
            <person name="Staats M."/>
            <person name="Valdes J.H."/>
            <person name="Van Kan J.A.L."/>
        </authorList>
    </citation>
    <scope>NUCLEOTIDE SEQUENCE [LARGE SCALE GENOMIC DNA]</scope>
    <source>
        <strain evidence="1 2">Bh0001</strain>
    </source>
</reference>
<dbReference type="Proteomes" id="UP000297814">
    <property type="component" value="Unassembled WGS sequence"/>
</dbReference>
<proteinExistence type="predicted"/>
<sequence>MSFILTAHSKSPVEDHRVKYVNQSKDSLAHRAHRVPTNTTKIVAHDAVAANNLFASQSLSSYCKHQIE</sequence>